<dbReference type="CDD" id="cd11378">
    <property type="entry name" value="DUF296"/>
    <property type="match status" value="1"/>
</dbReference>
<dbReference type="Pfam" id="PF03479">
    <property type="entry name" value="PCC"/>
    <property type="match status" value="1"/>
</dbReference>
<reference evidence="5" key="1">
    <citation type="submission" date="2023-02" db="EMBL/GenBank/DDBJ databases">
        <title>Genome of toxic invasive species Heracleum sosnowskyi carries increased number of genes despite the absence of recent whole-genome duplications.</title>
        <authorList>
            <person name="Schelkunov M."/>
            <person name="Shtratnikova V."/>
            <person name="Makarenko M."/>
            <person name="Klepikova A."/>
            <person name="Omelchenko D."/>
            <person name="Novikova G."/>
            <person name="Obukhova E."/>
            <person name="Bogdanov V."/>
            <person name="Penin A."/>
            <person name="Logacheva M."/>
        </authorList>
    </citation>
    <scope>NUCLEOTIDE SEQUENCE</scope>
    <source>
        <strain evidence="5">Hsosn_3</strain>
        <tissue evidence="5">Leaf</tissue>
    </source>
</reference>
<evidence type="ECO:0000259" key="4">
    <source>
        <dbReference type="PROSITE" id="PS51742"/>
    </source>
</evidence>
<evidence type="ECO:0000313" key="5">
    <source>
        <dbReference type="EMBL" id="KAK1402832.1"/>
    </source>
</evidence>
<evidence type="ECO:0000313" key="6">
    <source>
        <dbReference type="Proteomes" id="UP001237642"/>
    </source>
</evidence>
<dbReference type="PANTHER" id="PTHR31100:SF63">
    <property type="entry name" value="AT-HOOK MOTIF NUCLEAR-LOCALIZED PROTEIN"/>
    <property type="match status" value="1"/>
</dbReference>
<keyword evidence="6" id="KW-1185">Reference proteome</keyword>
<name>A0AAD8JED7_9APIA</name>
<protein>
    <recommendedName>
        <fullName evidence="4">PPC domain-containing protein</fullName>
    </recommendedName>
</protein>
<dbReference type="EMBL" id="JAUIZM010000001">
    <property type="protein sequence ID" value="KAK1402832.1"/>
    <property type="molecule type" value="Genomic_DNA"/>
</dbReference>
<reference evidence="5" key="2">
    <citation type="submission" date="2023-05" db="EMBL/GenBank/DDBJ databases">
        <authorList>
            <person name="Schelkunov M.I."/>
        </authorList>
    </citation>
    <scope>NUCLEOTIDE SEQUENCE</scope>
    <source>
        <strain evidence="5">Hsosn_3</strain>
        <tissue evidence="5">Leaf</tissue>
    </source>
</reference>
<dbReference type="PANTHER" id="PTHR31100">
    <property type="entry name" value="AT-HOOK MOTIF NUCLEAR-LOCALIZED PROTEIN 15"/>
    <property type="match status" value="1"/>
</dbReference>
<keyword evidence="2" id="KW-0238">DNA-binding</keyword>
<comment type="caution">
    <text evidence="5">The sequence shown here is derived from an EMBL/GenBank/DDBJ whole genome shotgun (WGS) entry which is preliminary data.</text>
</comment>
<dbReference type="GO" id="GO:0003680">
    <property type="term" value="F:minor groove of adenine-thymine-rich DNA binding"/>
    <property type="evidence" value="ECO:0007669"/>
    <property type="project" value="InterPro"/>
</dbReference>
<proteinExistence type="predicted"/>
<dbReference type="Gene3D" id="3.30.1330.80">
    <property type="entry name" value="Hypothetical protein, similar to alpha- acetolactate decarboxylase, domain 2"/>
    <property type="match status" value="1"/>
</dbReference>
<accession>A0AAD8JED7</accession>
<dbReference type="PROSITE" id="PS51742">
    <property type="entry name" value="PPC"/>
    <property type="match status" value="1"/>
</dbReference>
<keyword evidence="1" id="KW-0805">Transcription regulation</keyword>
<dbReference type="GO" id="GO:0003700">
    <property type="term" value="F:DNA-binding transcription factor activity"/>
    <property type="evidence" value="ECO:0007669"/>
    <property type="project" value="TreeGrafter"/>
</dbReference>
<evidence type="ECO:0000256" key="1">
    <source>
        <dbReference type="ARBA" id="ARBA00023015"/>
    </source>
</evidence>
<evidence type="ECO:0000256" key="2">
    <source>
        <dbReference type="ARBA" id="ARBA00023125"/>
    </source>
</evidence>
<dbReference type="AlphaFoldDB" id="A0AAD8JED7"/>
<dbReference type="SUPFAM" id="SSF117856">
    <property type="entry name" value="AF0104/ALDC/Ptd012-like"/>
    <property type="match status" value="1"/>
</dbReference>
<dbReference type="Proteomes" id="UP001237642">
    <property type="component" value="Unassembled WGS sequence"/>
</dbReference>
<dbReference type="InterPro" id="IPR005175">
    <property type="entry name" value="PPC_dom"/>
</dbReference>
<feature type="domain" description="PPC" evidence="4">
    <location>
        <begin position="81"/>
        <end position="206"/>
    </location>
</feature>
<keyword evidence="3" id="KW-0804">Transcription</keyword>
<evidence type="ECO:0000256" key="3">
    <source>
        <dbReference type="ARBA" id="ARBA00023163"/>
    </source>
</evidence>
<gene>
    <name evidence="5" type="ORF">POM88_002437</name>
</gene>
<sequence>MENSRKSIPSSSTYIFEENHEDVKPSLLPHQNPTITSPVSFNVPSLIHTPTFLAPMTHGGARYLINSDGGIGSNTVGLNDTNPHFTEKPFILEIANGSDVISCVTQFAQRYQVPVTVLCGHGLISEVDFTFPGALTHHTFLIGCYQIISFTGTYNCLNVPPPADIISCFTVSLTDAQGIFVGGLVASTMKAASTVKLVVCITNDLS</sequence>
<dbReference type="GO" id="GO:0005634">
    <property type="term" value="C:nucleus"/>
    <property type="evidence" value="ECO:0007669"/>
    <property type="project" value="TreeGrafter"/>
</dbReference>
<dbReference type="InterPro" id="IPR014476">
    <property type="entry name" value="AHL15-29"/>
</dbReference>
<organism evidence="5 6">
    <name type="scientific">Heracleum sosnowskyi</name>
    <dbReference type="NCBI Taxonomy" id="360622"/>
    <lineage>
        <taxon>Eukaryota</taxon>
        <taxon>Viridiplantae</taxon>
        <taxon>Streptophyta</taxon>
        <taxon>Embryophyta</taxon>
        <taxon>Tracheophyta</taxon>
        <taxon>Spermatophyta</taxon>
        <taxon>Magnoliopsida</taxon>
        <taxon>eudicotyledons</taxon>
        <taxon>Gunneridae</taxon>
        <taxon>Pentapetalae</taxon>
        <taxon>asterids</taxon>
        <taxon>campanulids</taxon>
        <taxon>Apiales</taxon>
        <taxon>Apiaceae</taxon>
        <taxon>Apioideae</taxon>
        <taxon>apioid superclade</taxon>
        <taxon>Tordylieae</taxon>
        <taxon>Tordyliinae</taxon>
        <taxon>Heracleum</taxon>
    </lineage>
</organism>